<evidence type="ECO:0000313" key="18">
    <source>
        <dbReference type="Proteomes" id="UP001162483"/>
    </source>
</evidence>
<comment type="caution">
    <text evidence="17">The sequence shown here is derived from an EMBL/GenBank/DDBJ whole genome shotgun (WGS) entry which is preliminary data.</text>
</comment>
<organism evidence="17 18">
    <name type="scientific">Staurois parvus</name>
    <dbReference type="NCBI Taxonomy" id="386267"/>
    <lineage>
        <taxon>Eukaryota</taxon>
        <taxon>Metazoa</taxon>
        <taxon>Chordata</taxon>
        <taxon>Craniata</taxon>
        <taxon>Vertebrata</taxon>
        <taxon>Euteleostomi</taxon>
        <taxon>Amphibia</taxon>
        <taxon>Batrachia</taxon>
        <taxon>Anura</taxon>
        <taxon>Neobatrachia</taxon>
        <taxon>Ranoidea</taxon>
        <taxon>Ranidae</taxon>
        <taxon>Staurois</taxon>
    </lineage>
</organism>
<evidence type="ECO:0000256" key="12">
    <source>
        <dbReference type="ARBA" id="ARBA00023055"/>
    </source>
</evidence>
<protein>
    <submittedName>
        <fullName evidence="17">Uncharacterized protein</fullName>
    </submittedName>
</protein>
<evidence type="ECO:0000256" key="3">
    <source>
        <dbReference type="ARBA" id="ARBA00004613"/>
    </source>
</evidence>
<keyword evidence="15" id="KW-0753">Steroid metabolism</keyword>
<keyword evidence="6" id="KW-0162">Chylomicron</keyword>
<keyword evidence="14" id="KW-1207">Sterol metabolism</keyword>
<keyword evidence="8" id="KW-0153">Cholesterol metabolism</keyword>
<dbReference type="EMBL" id="CATNWA010004170">
    <property type="protein sequence ID" value="CAI9547198.1"/>
    <property type="molecule type" value="Genomic_DNA"/>
</dbReference>
<evidence type="ECO:0000256" key="11">
    <source>
        <dbReference type="ARBA" id="ARBA00022710"/>
    </source>
</evidence>
<evidence type="ECO:0000256" key="5">
    <source>
        <dbReference type="ARBA" id="ARBA00022490"/>
    </source>
</evidence>
<proteinExistence type="predicted"/>
<evidence type="ECO:0000256" key="10">
    <source>
        <dbReference type="ARBA" id="ARBA00022677"/>
    </source>
</evidence>
<keyword evidence="10" id="KW-0551">Lipid droplet</keyword>
<keyword evidence="13" id="KW-0443">Lipid metabolism</keyword>
<evidence type="ECO:0000256" key="16">
    <source>
        <dbReference type="ARBA" id="ARBA00023313"/>
    </source>
</evidence>
<name>A0ABN9BHZ8_9NEOB</name>
<evidence type="ECO:0000313" key="17">
    <source>
        <dbReference type="EMBL" id="CAI9547198.1"/>
    </source>
</evidence>
<comment type="subcellular location">
    <subcellularLocation>
        <location evidence="1">Cytoplasm</location>
    </subcellularLocation>
    <subcellularLocation>
        <location evidence="2">Lipid droplet</location>
    </subcellularLocation>
    <subcellularLocation>
        <location evidence="3">Secreted</location>
    </subcellularLocation>
</comment>
<sequence>MGAVRSECQANYKRNRFYTLLTGSLDSLGLEVNADVTLNNQQSRAAHKATLKLSQDGLSTSATTSVNFKPLMLENEFNAGIGSSGAVMKMMANGRYREHSTKISVDGKVSMMELSLGSVYQATILGLDSKNLLNFKISREGLKFSNNLMGSYDQVKLEHSNDLSIVGTTLQFTSKFENSLSSDKFHKHRFDFQMQPYTMISLLNNELQYGSLELTNGAQLQLELFKLNINGNVRGAFNKDEIKHSYGFSIGNMAASLNTDTVANIQGTAHTHRFSLDIAGLSASLSSNTNCEAKSMRFSNMIRSVVEPFTITIDSQTNGDGRLLIFGEQSGQLYSKFILKAEPLSFNLVHNYRGSTRHSLGTGYTHETLLDYKINLCSHQQSS</sequence>
<evidence type="ECO:0000256" key="9">
    <source>
        <dbReference type="ARBA" id="ARBA00022674"/>
    </source>
</evidence>
<evidence type="ECO:0000256" key="4">
    <source>
        <dbReference type="ARBA" id="ARBA00022448"/>
    </source>
</evidence>
<evidence type="ECO:0000256" key="6">
    <source>
        <dbReference type="ARBA" id="ARBA00022513"/>
    </source>
</evidence>
<dbReference type="PANTHER" id="PTHR13769">
    <property type="entry name" value="APOLIPOPROTEIN B"/>
    <property type="match status" value="1"/>
</dbReference>
<evidence type="ECO:0000256" key="1">
    <source>
        <dbReference type="ARBA" id="ARBA00004496"/>
    </source>
</evidence>
<evidence type="ECO:0000256" key="7">
    <source>
        <dbReference type="ARBA" id="ARBA00022525"/>
    </source>
</evidence>
<evidence type="ECO:0000256" key="8">
    <source>
        <dbReference type="ARBA" id="ARBA00022548"/>
    </source>
</evidence>
<dbReference type="InterPro" id="IPR052418">
    <property type="entry name" value="Apolipoprotein_B"/>
</dbReference>
<evidence type="ECO:0000256" key="2">
    <source>
        <dbReference type="ARBA" id="ARBA00004502"/>
    </source>
</evidence>
<keyword evidence="9" id="KW-0358">Heparin-binding</keyword>
<keyword evidence="11" id="KW-0427">LDL</keyword>
<reference evidence="17" key="1">
    <citation type="submission" date="2023-05" db="EMBL/GenBank/DDBJ databases">
        <authorList>
            <person name="Stuckert A."/>
        </authorList>
    </citation>
    <scope>NUCLEOTIDE SEQUENCE</scope>
</reference>
<keyword evidence="5" id="KW-0963">Cytoplasm</keyword>
<dbReference type="Proteomes" id="UP001162483">
    <property type="component" value="Unassembled WGS sequence"/>
</dbReference>
<dbReference type="PANTHER" id="PTHR13769:SF1">
    <property type="entry name" value="APOLIPOPROTEIN B-100"/>
    <property type="match status" value="1"/>
</dbReference>
<keyword evidence="4" id="KW-0813">Transport</keyword>
<evidence type="ECO:0000256" key="14">
    <source>
        <dbReference type="ARBA" id="ARBA00023166"/>
    </source>
</evidence>
<gene>
    <name evidence="17" type="ORF">SPARVUS_LOCUS2940408</name>
</gene>
<keyword evidence="18" id="KW-1185">Reference proteome</keyword>
<evidence type="ECO:0000256" key="13">
    <source>
        <dbReference type="ARBA" id="ARBA00023098"/>
    </source>
</evidence>
<keyword evidence="16" id="KW-0850">VLDL</keyword>
<keyword evidence="7" id="KW-0964">Secreted</keyword>
<evidence type="ECO:0000256" key="15">
    <source>
        <dbReference type="ARBA" id="ARBA00023221"/>
    </source>
</evidence>
<keyword evidence="12" id="KW-0445">Lipid transport</keyword>
<accession>A0ABN9BHZ8</accession>